<dbReference type="RefSeq" id="WP_103073998.1">
    <property type="nucleotide sequence ID" value="NZ_NPZB01000001.1"/>
</dbReference>
<reference evidence="1 2" key="1">
    <citation type="submission" date="2017-08" db="EMBL/GenBank/DDBJ databases">
        <title>Lysobacter sylvestris genome.</title>
        <authorList>
            <person name="Zhang D.-C."/>
            <person name="Albuquerque L."/>
            <person name="Franca L."/>
            <person name="Froufe H.J.C."/>
            <person name="Barroso C."/>
            <person name="Egas C."/>
            <person name="Da Costa M."/>
            <person name="Margesin R."/>
        </authorList>
    </citation>
    <scope>NUCLEOTIDE SEQUENCE [LARGE SCALE GENOMIC DNA]</scope>
    <source>
        <strain evidence="1 2">AM20-91</strain>
    </source>
</reference>
<sequence>MNKDLEALTFIRAGWYISYMNYCATGEGVTSIIAVSGSAERSEKLLKYQLPGYFHPHIVTAPIDAYADMEVAKMIEWIPDAAKRILQQIPPASGEYVAHLHYNLS</sequence>
<dbReference type="Proteomes" id="UP000236220">
    <property type="component" value="Unassembled WGS sequence"/>
</dbReference>
<accession>A0A2K1Q1E0</accession>
<protein>
    <submittedName>
        <fullName evidence="1">Uncharacterized protein</fullName>
    </submittedName>
</protein>
<keyword evidence="2" id="KW-1185">Reference proteome</keyword>
<dbReference type="EMBL" id="NPZB01000001">
    <property type="protein sequence ID" value="PNS08868.1"/>
    <property type="molecule type" value="Genomic_DNA"/>
</dbReference>
<gene>
    <name evidence="1" type="ORF">Lysil_0497</name>
</gene>
<proteinExistence type="predicted"/>
<organism evidence="1 2">
    <name type="scientific">Solilutibacter silvestris</name>
    <dbReference type="NCBI Taxonomy" id="1645665"/>
    <lineage>
        <taxon>Bacteria</taxon>
        <taxon>Pseudomonadati</taxon>
        <taxon>Pseudomonadota</taxon>
        <taxon>Gammaproteobacteria</taxon>
        <taxon>Lysobacterales</taxon>
        <taxon>Lysobacteraceae</taxon>
        <taxon>Solilutibacter</taxon>
    </lineage>
</organism>
<evidence type="ECO:0000313" key="1">
    <source>
        <dbReference type="EMBL" id="PNS08868.1"/>
    </source>
</evidence>
<comment type="caution">
    <text evidence="1">The sequence shown here is derived from an EMBL/GenBank/DDBJ whole genome shotgun (WGS) entry which is preliminary data.</text>
</comment>
<name>A0A2K1Q1E0_9GAMM</name>
<dbReference type="OrthoDB" id="9877171at2"/>
<dbReference type="AlphaFoldDB" id="A0A2K1Q1E0"/>
<evidence type="ECO:0000313" key="2">
    <source>
        <dbReference type="Proteomes" id="UP000236220"/>
    </source>
</evidence>